<proteinExistence type="predicted"/>
<protein>
    <submittedName>
        <fullName evidence="1">Uncharacterized protein</fullName>
    </submittedName>
</protein>
<reference evidence="1 2" key="1">
    <citation type="journal article" date="2023" name="G3 (Bethesda)">
        <title>A chromosome-length genome assembly and annotation of blackberry (Rubus argutus, cv. 'Hillquist').</title>
        <authorList>
            <person name="Bruna T."/>
            <person name="Aryal R."/>
            <person name="Dudchenko O."/>
            <person name="Sargent D.J."/>
            <person name="Mead D."/>
            <person name="Buti M."/>
            <person name="Cavallini A."/>
            <person name="Hytonen T."/>
            <person name="Andres J."/>
            <person name="Pham M."/>
            <person name="Weisz D."/>
            <person name="Mascagni F."/>
            <person name="Usai G."/>
            <person name="Natali L."/>
            <person name="Bassil N."/>
            <person name="Fernandez G.E."/>
            <person name="Lomsadze A."/>
            <person name="Armour M."/>
            <person name="Olukolu B."/>
            <person name="Poorten T."/>
            <person name="Britton C."/>
            <person name="Davik J."/>
            <person name="Ashrafi H."/>
            <person name="Aiden E.L."/>
            <person name="Borodovsky M."/>
            <person name="Worthington M."/>
        </authorList>
    </citation>
    <scope>NUCLEOTIDE SEQUENCE [LARGE SCALE GENOMIC DNA]</scope>
    <source>
        <strain evidence="1">PI 553951</strain>
    </source>
</reference>
<evidence type="ECO:0000313" key="2">
    <source>
        <dbReference type="Proteomes" id="UP001457282"/>
    </source>
</evidence>
<gene>
    <name evidence="1" type="ORF">M0R45_008014</name>
</gene>
<dbReference type="EMBL" id="JBEDUW010000002">
    <property type="protein sequence ID" value="KAK9942344.1"/>
    <property type="molecule type" value="Genomic_DNA"/>
</dbReference>
<sequence length="103" mass="11353">MRLGWTRKRKKSSPCLHHSIHCPEALISSLSAITASPQGCHRLCLYRRCAQTPPSCLRRVTNRRRLGCATISPSMLRTRDASAVAHNPCPAGDALQPRPLLSV</sequence>
<name>A0AAW1Y2E5_RUBAR</name>
<accession>A0AAW1Y2E5</accession>
<keyword evidence="2" id="KW-1185">Reference proteome</keyword>
<dbReference type="AlphaFoldDB" id="A0AAW1Y2E5"/>
<comment type="caution">
    <text evidence="1">The sequence shown here is derived from an EMBL/GenBank/DDBJ whole genome shotgun (WGS) entry which is preliminary data.</text>
</comment>
<evidence type="ECO:0000313" key="1">
    <source>
        <dbReference type="EMBL" id="KAK9942344.1"/>
    </source>
</evidence>
<organism evidence="1 2">
    <name type="scientific">Rubus argutus</name>
    <name type="common">Southern blackberry</name>
    <dbReference type="NCBI Taxonomy" id="59490"/>
    <lineage>
        <taxon>Eukaryota</taxon>
        <taxon>Viridiplantae</taxon>
        <taxon>Streptophyta</taxon>
        <taxon>Embryophyta</taxon>
        <taxon>Tracheophyta</taxon>
        <taxon>Spermatophyta</taxon>
        <taxon>Magnoliopsida</taxon>
        <taxon>eudicotyledons</taxon>
        <taxon>Gunneridae</taxon>
        <taxon>Pentapetalae</taxon>
        <taxon>rosids</taxon>
        <taxon>fabids</taxon>
        <taxon>Rosales</taxon>
        <taxon>Rosaceae</taxon>
        <taxon>Rosoideae</taxon>
        <taxon>Rosoideae incertae sedis</taxon>
        <taxon>Rubus</taxon>
    </lineage>
</organism>
<dbReference type="Proteomes" id="UP001457282">
    <property type="component" value="Unassembled WGS sequence"/>
</dbReference>